<dbReference type="EMBL" id="JBANAX010000847">
    <property type="protein sequence ID" value="KAL1191632.1"/>
    <property type="molecule type" value="Genomic_DNA"/>
</dbReference>
<evidence type="ECO:0000256" key="9">
    <source>
        <dbReference type="SAM" id="Phobius"/>
    </source>
</evidence>
<feature type="region of interest" description="Disordered" evidence="8">
    <location>
        <begin position="1"/>
        <end position="26"/>
    </location>
</feature>
<comment type="subcellular location">
    <subcellularLocation>
        <location evidence="1">Membrane</location>
        <topology evidence="1">Multi-pass membrane protein</topology>
    </subcellularLocation>
</comment>
<feature type="transmembrane region" description="Helical" evidence="9">
    <location>
        <begin position="350"/>
        <end position="371"/>
    </location>
</feature>
<evidence type="ECO:0000256" key="6">
    <source>
        <dbReference type="ARBA" id="ARBA00023149"/>
    </source>
</evidence>
<dbReference type="GO" id="GO:0034220">
    <property type="term" value="P:monoatomic ion transmembrane transport"/>
    <property type="evidence" value="ECO:0007669"/>
    <property type="project" value="UniProtKB-KW"/>
</dbReference>
<evidence type="ECO:0000256" key="4">
    <source>
        <dbReference type="ARBA" id="ARBA00022989"/>
    </source>
</evidence>
<feature type="transmembrane region" description="Helical" evidence="9">
    <location>
        <begin position="80"/>
        <end position="100"/>
    </location>
</feature>
<dbReference type="GO" id="GO:0030552">
    <property type="term" value="F:cAMP binding"/>
    <property type="evidence" value="ECO:0007669"/>
    <property type="project" value="UniProtKB-KW"/>
</dbReference>
<keyword evidence="2" id="KW-0116">cAMP-binding</keyword>
<feature type="compositionally biased region" description="Polar residues" evidence="8">
    <location>
        <begin position="1"/>
        <end position="25"/>
    </location>
</feature>
<evidence type="ECO:0000256" key="2">
    <source>
        <dbReference type="ARBA" id="ARBA00022566"/>
    </source>
</evidence>
<keyword evidence="2" id="KW-0547">Nucleotide-binding</keyword>
<evidence type="ECO:0000256" key="1">
    <source>
        <dbReference type="ARBA" id="ARBA00004141"/>
    </source>
</evidence>
<feature type="transmembrane region" description="Helical" evidence="9">
    <location>
        <begin position="42"/>
        <end position="64"/>
    </location>
</feature>
<feature type="transmembrane region" description="Helical" evidence="9">
    <location>
        <begin position="116"/>
        <end position="138"/>
    </location>
</feature>
<dbReference type="Gene3D" id="1.10.287.70">
    <property type="match status" value="1"/>
</dbReference>
<protein>
    <submittedName>
        <fullName evidence="11">Cyclic nucleotide-gated ion channel 12</fullName>
    </submittedName>
</protein>
<feature type="domain" description="Ion transport" evidence="10">
    <location>
        <begin position="84"/>
        <end position="374"/>
    </location>
</feature>
<dbReference type="AlphaFoldDB" id="A0ABD0ZAB9"/>
<feature type="transmembrane region" description="Helical" evidence="9">
    <location>
        <begin position="188"/>
        <end position="208"/>
    </location>
</feature>
<evidence type="ECO:0000313" key="12">
    <source>
        <dbReference type="Proteomes" id="UP001558713"/>
    </source>
</evidence>
<dbReference type="GO" id="GO:0016020">
    <property type="term" value="C:membrane"/>
    <property type="evidence" value="ECO:0007669"/>
    <property type="project" value="UniProtKB-SubCell"/>
</dbReference>
<dbReference type="SUPFAM" id="SSF81324">
    <property type="entry name" value="Voltage-gated potassium channels"/>
    <property type="match status" value="1"/>
</dbReference>
<dbReference type="Gene3D" id="1.10.287.630">
    <property type="entry name" value="Helix hairpin bin"/>
    <property type="match status" value="1"/>
</dbReference>
<keyword evidence="7" id="KW-0407">Ion channel</keyword>
<accession>A0ABD0ZAB9</accession>
<evidence type="ECO:0000256" key="7">
    <source>
        <dbReference type="ARBA" id="ARBA00023303"/>
    </source>
</evidence>
<evidence type="ECO:0000256" key="5">
    <source>
        <dbReference type="ARBA" id="ARBA00023136"/>
    </source>
</evidence>
<proteinExistence type="predicted"/>
<keyword evidence="7" id="KW-0406">Ion transport</keyword>
<evidence type="ECO:0000259" key="10">
    <source>
        <dbReference type="Pfam" id="PF00520"/>
    </source>
</evidence>
<keyword evidence="7" id="KW-0813">Transport</keyword>
<keyword evidence="6" id="KW-0114">cAMP</keyword>
<reference evidence="11 12" key="1">
    <citation type="submission" date="2024-04" db="EMBL/GenBank/DDBJ databases">
        <title>Genome assembly C_amara_ONT_v2.</title>
        <authorList>
            <person name="Yant L."/>
            <person name="Moore C."/>
            <person name="Slenker M."/>
        </authorList>
    </citation>
    <scope>NUCLEOTIDE SEQUENCE [LARGE SCALE GENOMIC DNA]</scope>
    <source>
        <tissue evidence="11">Leaf</tissue>
    </source>
</reference>
<dbReference type="Proteomes" id="UP001558713">
    <property type="component" value="Unassembled WGS sequence"/>
</dbReference>
<gene>
    <name evidence="11" type="ORF">V5N11_000013</name>
</gene>
<dbReference type="PANTHER" id="PTHR45651">
    <property type="entry name" value="CYCLIC NUCLEOTIDE-GATED ION CHANNEL 15-RELATED-RELATED"/>
    <property type="match status" value="1"/>
</dbReference>
<keyword evidence="3 9" id="KW-0812">Transmembrane</keyword>
<organism evidence="11 12">
    <name type="scientific">Cardamine amara subsp. amara</name>
    <dbReference type="NCBI Taxonomy" id="228776"/>
    <lineage>
        <taxon>Eukaryota</taxon>
        <taxon>Viridiplantae</taxon>
        <taxon>Streptophyta</taxon>
        <taxon>Embryophyta</taxon>
        <taxon>Tracheophyta</taxon>
        <taxon>Spermatophyta</taxon>
        <taxon>Magnoliopsida</taxon>
        <taxon>eudicotyledons</taxon>
        <taxon>Gunneridae</taxon>
        <taxon>Pentapetalae</taxon>
        <taxon>rosids</taxon>
        <taxon>malvids</taxon>
        <taxon>Brassicales</taxon>
        <taxon>Brassicaceae</taxon>
        <taxon>Cardamineae</taxon>
        <taxon>Cardamine</taxon>
    </lineage>
</organism>
<evidence type="ECO:0000256" key="8">
    <source>
        <dbReference type="SAM" id="MobiDB-lite"/>
    </source>
</evidence>
<keyword evidence="4 9" id="KW-1133">Transmembrane helix</keyword>
<keyword evidence="5 9" id="KW-0472">Membrane</keyword>
<name>A0ABD0ZAB9_CARAN</name>
<evidence type="ECO:0000256" key="3">
    <source>
        <dbReference type="ARBA" id="ARBA00022692"/>
    </source>
</evidence>
<dbReference type="InterPro" id="IPR005821">
    <property type="entry name" value="Ion_trans_dom"/>
</dbReference>
<sequence>MSIEMSSSARSVTTGNPWRSLNGNEPNGVKERFKKWMKTSENWNKTVLSACVVALAIDPLFLFIPEIEYLKLCIGFNKKLRTTVCILRILIDLLCAFLIIRFQKHWRDKMSGRKRLFYFIVDTVSLLPIPVIMVLLLRTEWSNNLVSKRILKWTIVAQYIPRIIRIYPIYRAVTKTTVTIAESKWIGALLNLLLFLLCSYVFGAFWYVTAIEKLSICWHDFWNKTMYEYLNKTMPDFGDETRRDAWLRQQNNLTKMYCAHLGDKNNSRFLKNSCPITDPDELKKPSKFLAGIVNKTQYDFGMYGEVVKSEVGSINLRDFPKKFAYCFWWGLRNLSTFGQGLKPGNSATDIFFAIIICAAGLLLVAVLIGNVQKYLLSSTVRADEMEERKKDTETWMTFMELPEGLKERIKENEKTRWKNFRGTDEESLLRCFPEDLRRDTQPYLDKHSV</sequence>
<keyword evidence="12" id="KW-1185">Reference proteome</keyword>
<comment type="caution">
    <text evidence="11">The sequence shown here is derived from an EMBL/GenBank/DDBJ whole genome shotgun (WGS) entry which is preliminary data.</text>
</comment>
<dbReference type="PANTHER" id="PTHR45651:SF35">
    <property type="entry name" value="CYCLIC NUCLEOTIDE-GATED ION CHANNEL 3-RELATED"/>
    <property type="match status" value="1"/>
</dbReference>
<evidence type="ECO:0000313" key="11">
    <source>
        <dbReference type="EMBL" id="KAL1191632.1"/>
    </source>
</evidence>
<dbReference type="Pfam" id="PF00520">
    <property type="entry name" value="Ion_trans"/>
    <property type="match status" value="1"/>
</dbReference>